<protein>
    <recommendedName>
        <fullName evidence="8">Homeobox domain-containing protein</fullName>
    </recommendedName>
</protein>
<evidence type="ECO:0000313" key="9">
    <source>
        <dbReference type="EMBL" id="KAG0151146.1"/>
    </source>
</evidence>
<evidence type="ECO:0000313" key="10">
    <source>
        <dbReference type="Proteomes" id="UP000886653"/>
    </source>
</evidence>
<dbReference type="InterPro" id="IPR051000">
    <property type="entry name" value="Homeobox_DNA-bind_prot"/>
</dbReference>
<dbReference type="Pfam" id="PF00046">
    <property type="entry name" value="Homeodomain"/>
    <property type="match status" value="1"/>
</dbReference>
<feature type="domain" description="Homeobox" evidence="8">
    <location>
        <begin position="1"/>
        <end position="56"/>
    </location>
</feature>
<organism evidence="9 10">
    <name type="scientific">Cronartium quercuum f. sp. fusiforme G11</name>
    <dbReference type="NCBI Taxonomy" id="708437"/>
    <lineage>
        <taxon>Eukaryota</taxon>
        <taxon>Fungi</taxon>
        <taxon>Dikarya</taxon>
        <taxon>Basidiomycota</taxon>
        <taxon>Pucciniomycotina</taxon>
        <taxon>Pucciniomycetes</taxon>
        <taxon>Pucciniales</taxon>
        <taxon>Coleosporiaceae</taxon>
        <taxon>Cronartium</taxon>
    </lineage>
</organism>
<dbReference type="OrthoDB" id="6159439at2759"/>
<dbReference type="Gene3D" id="1.10.10.60">
    <property type="entry name" value="Homeodomain-like"/>
    <property type="match status" value="1"/>
</dbReference>
<comment type="subcellular location">
    <subcellularLocation>
        <location evidence="1">Endomembrane system</location>
        <topology evidence="1">Multi-pass membrane protein</topology>
    </subcellularLocation>
    <subcellularLocation>
        <location evidence="2">Endoplasmic reticulum membrane</location>
    </subcellularLocation>
    <subcellularLocation>
        <location evidence="6 7">Nucleus</location>
    </subcellularLocation>
</comment>
<reference evidence="9" key="1">
    <citation type="submission" date="2013-11" db="EMBL/GenBank/DDBJ databases">
        <title>Genome sequence of the fusiform rust pathogen reveals effectors for host alternation and coevolution with pine.</title>
        <authorList>
            <consortium name="DOE Joint Genome Institute"/>
            <person name="Smith K."/>
            <person name="Pendleton A."/>
            <person name="Kubisiak T."/>
            <person name="Anderson C."/>
            <person name="Salamov A."/>
            <person name="Aerts A."/>
            <person name="Riley R."/>
            <person name="Clum A."/>
            <person name="Lindquist E."/>
            <person name="Ence D."/>
            <person name="Campbell M."/>
            <person name="Kronenberg Z."/>
            <person name="Feau N."/>
            <person name="Dhillon B."/>
            <person name="Hamelin R."/>
            <person name="Burleigh J."/>
            <person name="Smith J."/>
            <person name="Yandell M."/>
            <person name="Nelson C."/>
            <person name="Grigoriev I."/>
            <person name="Davis J."/>
        </authorList>
    </citation>
    <scope>NUCLEOTIDE SEQUENCE</scope>
    <source>
        <strain evidence="9">G11</strain>
    </source>
</reference>
<sequence length="56" mass="6678">KHRRRTTPAQLNVLEAQFESNCKPDVVLRKSLAEQLDMTPREVQVWFQNRRAKTKK</sequence>
<dbReference type="EMBL" id="MU167214">
    <property type="protein sequence ID" value="KAG0151146.1"/>
    <property type="molecule type" value="Genomic_DNA"/>
</dbReference>
<dbReference type="GO" id="GO:0000978">
    <property type="term" value="F:RNA polymerase II cis-regulatory region sequence-specific DNA binding"/>
    <property type="evidence" value="ECO:0007669"/>
    <property type="project" value="TreeGrafter"/>
</dbReference>
<keyword evidence="4 6" id="KW-0371">Homeobox</keyword>
<evidence type="ECO:0000256" key="5">
    <source>
        <dbReference type="ARBA" id="ARBA00023242"/>
    </source>
</evidence>
<dbReference type="GO" id="GO:0030154">
    <property type="term" value="P:cell differentiation"/>
    <property type="evidence" value="ECO:0007669"/>
    <property type="project" value="TreeGrafter"/>
</dbReference>
<dbReference type="InterPro" id="IPR009057">
    <property type="entry name" value="Homeodomain-like_sf"/>
</dbReference>
<evidence type="ECO:0000256" key="4">
    <source>
        <dbReference type="ARBA" id="ARBA00023155"/>
    </source>
</evidence>
<comment type="caution">
    <text evidence="9">The sequence shown here is derived from an EMBL/GenBank/DDBJ whole genome shotgun (WGS) entry which is preliminary data.</text>
</comment>
<evidence type="ECO:0000256" key="7">
    <source>
        <dbReference type="RuleBase" id="RU000682"/>
    </source>
</evidence>
<dbReference type="PANTHER" id="PTHR24324:SF9">
    <property type="entry name" value="HOMEOBOX DOMAIN-CONTAINING PROTEIN"/>
    <property type="match status" value="1"/>
</dbReference>
<dbReference type="PROSITE" id="PS50071">
    <property type="entry name" value="HOMEOBOX_2"/>
    <property type="match status" value="1"/>
</dbReference>
<keyword evidence="3 6" id="KW-0238">DNA-binding</keyword>
<evidence type="ECO:0000259" key="8">
    <source>
        <dbReference type="PROSITE" id="PS50071"/>
    </source>
</evidence>
<dbReference type="PANTHER" id="PTHR24324">
    <property type="entry name" value="HOMEOBOX PROTEIN HHEX"/>
    <property type="match status" value="1"/>
</dbReference>
<dbReference type="InterPro" id="IPR001356">
    <property type="entry name" value="HD"/>
</dbReference>
<dbReference type="GO" id="GO:0005789">
    <property type="term" value="C:endoplasmic reticulum membrane"/>
    <property type="evidence" value="ECO:0007669"/>
    <property type="project" value="UniProtKB-SubCell"/>
</dbReference>
<feature type="non-terminal residue" evidence="9">
    <location>
        <position position="56"/>
    </location>
</feature>
<feature type="non-terminal residue" evidence="9">
    <location>
        <position position="1"/>
    </location>
</feature>
<accession>A0A9P6TFX3</accession>
<evidence type="ECO:0000256" key="3">
    <source>
        <dbReference type="ARBA" id="ARBA00023125"/>
    </source>
</evidence>
<name>A0A9P6TFX3_9BASI</name>
<dbReference type="CDD" id="cd00086">
    <property type="entry name" value="homeodomain"/>
    <property type="match status" value="1"/>
</dbReference>
<dbReference type="AlphaFoldDB" id="A0A9P6TFX3"/>
<keyword evidence="10" id="KW-1185">Reference proteome</keyword>
<evidence type="ECO:0000256" key="1">
    <source>
        <dbReference type="ARBA" id="ARBA00004127"/>
    </source>
</evidence>
<dbReference type="GO" id="GO:0005634">
    <property type="term" value="C:nucleus"/>
    <property type="evidence" value="ECO:0007669"/>
    <property type="project" value="UniProtKB-SubCell"/>
</dbReference>
<evidence type="ECO:0000256" key="2">
    <source>
        <dbReference type="ARBA" id="ARBA00004586"/>
    </source>
</evidence>
<dbReference type="PROSITE" id="PS00027">
    <property type="entry name" value="HOMEOBOX_1"/>
    <property type="match status" value="1"/>
</dbReference>
<evidence type="ECO:0000256" key="6">
    <source>
        <dbReference type="PROSITE-ProRule" id="PRU00108"/>
    </source>
</evidence>
<dbReference type="Proteomes" id="UP000886653">
    <property type="component" value="Unassembled WGS sequence"/>
</dbReference>
<dbReference type="FunFam" id="1.10.10.60:FF:000020">
    <property type="entry name" value="Ceramide synthase 5"/>
    <property type="match status" value="1"/>
</dbReference>
<keyword evidence="5 6" id="KW-0539">Nucleus</keyword>
<dbReference type="SUPFAM" id="SSF46689">
    <property type="entry name" value="Homeodomain-like"/>
    <property type="match status" value="1"/>
</dbReference>
<dbReference type="GO" id="GO:0000981">
    <property type="term" value="F:DNA-binding transcription factor activity, RNA polymerase II-specific"/>
    <property type="evidence" value="ECO:0007669"/>
    <property type="project" value="InterPro"/>
</dbReference>
<dbReference type="InterPro" id="IPR017970">
    <property type="entry name" value="Homeobox_CS"/>
</dbReference>
<dbReference type="SMART" id="SM00389">
    <property type="entry name" value="HOX"/>
    <property type="match status" value="1"/>
</dbReference>
<proteinExistence type="predicted"/>
<gene>
    <name evidence="9" type="ORF">CROQUDRAFT_29617</name>
</gene>